<dbReference type="InterPro" id="IPR018484">
    <property type="entry name" value="FGGY_N"/>
</dbReference>
<dbReference type="GO" id="GO:0042732">
    <property type="term" value="P:D-xylose metabolic process"/>
    <property type="evidence" value="ECO:0007669"/>
    <property type="project" value="UniProtKB-UniRule"/>
</dbReference>
<dbReference type="FunFam" id="3.30.420.40:FF:000118">
    <property type="entry name" value="Xylulose kinase 2"/>
    <property type="match status" value="1"/>
</dbReference>
<dbReference type="AlphaFoldDB" id="A0A835G995"/>
<comment type="function">
    <text evidence="4">Phosphorylates D-xylulose to produce D-xylulose 5-phosphate, a molecule that may play an important role in the regulation of glucose metabolism and lipogenesis.</text>
</comment>
<comment type="caution">
    <text evidence="7">The sequence shown here is derived from an EMBL/GenBank/DDBJ whole genome shotgun (WGS) entry which is preliminary data.</text>
</comment>
<dbReference type="PANTHER" id="PTHR10196:SF57">
    <property type="entry name" value="XYLULOSE KINASE"/>
    <property type="match status" value="1"/>
</dbReference>
<feature type="domain" description="Carbohydrate kinase FGGY C-terminal" evidence="6">
    <location>
        <begin position="374"/>
        <end position="420"/>
    </location>
</feature>
<dbReference type="SUPFAM" id="SSF53067">
    <property type="entry name" value="Actin-like ATPase domain"/>
    <property type="match status" value="2"/>
</dbReference>
<keyword evidence="4" id="KW-0119">Carbohydrate metabolism</keyword>
<dbReference type="GO" id="GO:0005829">
    <property type="term" value="C:cytosol"/>
    <property type="evidence" value="ECO:0007669"/>
    <property type="project" value="TreeGrafter"/>
</dbReference>
<reference evidence="7" key="1">
    <citation type="submission" date="2020-08" db="EMBL/GenBank/DDBJ databases">
        <title>Spodoptera exigua strain:BAW_Kor-Di-RS1 Genome sequencing and assembly.</title>
        <authorList>
            <person name="Kim J."/>
            <person name="Nam H.Y."/>
            <person name="Kwon M."/>
            <person name="Choi J.H."/>
            <person name="Cho S.R."/>
            <person name="Kim G.-H."/>
        </authorList>
    </citation>
    <scope>NUCLEOTIDE SEQUENCE</scope>
    <source>
        <strain evidence="7">BAW_Kor-Di-RS1</strain>
        <tissue evidence="7">Whole-body</tissue>
    </source>
</reference>
<evidence type="ECO:0000313" key="8">
    <source>
        <dbReference type="Proteomes" id="UP000648187"/>
    </source>
</evidence>
<protein>
    <recommendedName>
        <fullName evidence="4">Xylulose kinase</fullName>
        <ecNumber evidence="4">2.7.1.17</ecNumber>
    </recommendedName>
</protein>
<dbReference type="GO" id="GO:0005997">
    <property type="term" value="P:xylulose metabolic process"/>
    <property type="evidence" value="ECO:0007669"/>
    <property type="project" value="UniProtKB-UniRule"/>
</dbReference>
<keyword evidence="4" id="KW-0067">ATP-binding</keyword>
<dbReference type="Gene3D" id="3.30.420.40">
    <property type="match status" value="2"/>
</dbReference>
<accession>A0A835G995</accession>
<keyword evidence="2 4" id="KW-0808">Transferase</keyword>
<dbReference type="EC" id="2.7.1.17" evidence="4"/>
<name>A0A835G995_SPOEX</name>
<evidence type="ECO:0000259" key="6">
    <source>
        <dbReference type="Pfam" id="PF02782"/>
    </source>
</evidence>
<evidence type="ECO:0000256" key="3">
    <source>
        <dbReference type="ARBA" id="ARBA00022777"/>
    </source>
</evidence>
<feature type="domain" description="Carbohydrate kinase FGGY N-terminal" evidence="5">
    <location>
        <begin position="134"/>
        <end position="285"/>
    </location>
</feature>
<evidence type="ECO:0000259" key="5">
    <source>
        <dbReference type="Pfam" id="PF00370"/>
    </source>
</evidence>
<organism evidence="7 8">
    <name type="scientific">Spodoptera exigua</name>
    <name type="common">Beet armyworm</name>
    <name type="synonym">Noctua fulgens</name>
    <dbReference type="NCBI Taxonomy" id="7107"/>
    <lineage>
        <taxon>Eukaryota</taxon>
        <taxon>Metazoa</taxon>
        <taxon>Ecdysozoa</taxon>
        <taxon>Arthropoda</taxon>
        <taxon>Hexapoda</taxon>
        <taxon>Insecta</taxon>
        <taxon>Pterygota</taxon>
        <taxon>Neoptera</taxon>
        <taxon>Endopterygota</taxon>
        <taxon>Lepidoptera</taxon>
        <taxon>Glossata</taxon>
        <taxon>Ditrysia</taxon>
        <taxon>Noctuoidea</taxon>
        <taxon>Noctuidae</taxon>
        <taxon>Amphipyrinae</taxon>
        <taxon>Spodoptera</taxon>
    </lineage>
</organism>
<keyword evidence="8" id="KW-1185">Reference proteome</keyword>
<keyword evidence="4" id="KW-0547">Nucleotide-binding</keyword>
<dbReference type="InterPro" id="IPR042024">
    <property type="entry name" value="D-XK_euk"/>
</dbReference>
<evidence type="ECO:0000256" key="4">
    <source>
        <dbReference type="RuleBase" id="RU367058"/>
    </source>
</evidence>
<dbReference type="PANTHER" id="PTHR10196">
    <property type="entry name" value="SUGAR KINASE"/>
    <property type="match status" value="1"/>
</dbReference>
<evidence type="ECO:0000313" key="7">
    <source>
        <dbReference type="EMBL" id="KAF9410319.1"/>
    </source>
</evidence>
<evidence type="ECO:0000256" key="2">
    <source>
        <dbReference type="ARBA" id="ARBA00022679"/>
    </source>
</evidence>
<comment type="similarity">
    <text evidence="1 4">Belongs to the FGGY kinase family.</text>
</comment>
<sequence>MSSRHLPGGDKKQELLLMLKAIVIGEDFSVLHEADVEFDVDLPEFRTAGGVVRGTDRGEVIAPPLLWVKALDMVMDRLVVAGVDFSIIEAVSGAGQQHGSVWWSKDAEAKLGKLSPDEFLHTQLATAFVSDSPVWMDSSTTADCKALEEAVGAEELSKITGSRAYERFTGPQIRKMFRKRPRVYQAAARISLVSSFACSLLAGKIAPIDLADGSGMNLLDIRTMQWDEKCLQACGDESLSTKLGTPVPTATVVGSISPYFVGRYGFKSDCKVVAFTGDNCSALAGLRLRSGWVGLSLGTSDTLLLGLQAPAAPLAGHVLVGPTPDAPYMALLCFANGSLTRQNHRDRLAGNSWDAFNELLRATVRGNMGYMDKSSRVIATGGASVNKELLQIFADVFDTPVYVQDQHANAALLGAAIRAAEVWSKETGVALPGSELKVTPVATPYPDHDKIYTPMLARYRQIIETIPKLE</sequence>
<dbReference type="InterPro" id="IPR000577">
    <property type="entry name" value="Carb_kinase_FGGY"/>
</dbReference>
<dbReference type="Pfam" id="PF00370">
    <property type="entry name" value="FGGY_N"/>
    <property type="match status" value="1"/>
</dbReference>
<dbReference type="CDD" id="cd07776">
    <property type="entry name" value="ASKHA_NBD_FGGY_SpXK-like"/>
    <property type="match status" value="1"/>
</dbReference>
<dbReference type="EMBL" id="JACKWZ010000268">
    <property type="protein sequence ID" value="KAF9410319.1"/>
    <property type="molecule type" value="Genomic_DNA"/>
</dbReference>
<keyword evidence="4" id="KW-0859">Xylose metabolism</keyword>
<proteinExistence type="inferred from homology"/>
<dbReference type="Pfam" id="PF02782">
    <property type="entry name" value="FGGY_C"/>
    <property type="match status" value="1"/>
</dbReference>
<gene>
    <name evidence="7" type="ORF">HW555_010567</name>
</gene>
<keyword evidence="3 4" id="KW-0418">Kinase</keyword>
<dbReference type="GO" id="GO:0005524">
    <property type="term" value="F:ATP binding"/>
    <property type="evidence" value="ECO:0007669"/>
    <property type="project" value="UniProtKB-KW"/>
</dbReference>
<evidence type="ECO:0000256" key="1">
    <source>
        <dbReference type="ARBA" id="ARBA00009156"/>
    </source>
</evidence>
<comment type="catalytic activity">
    <reaction evidence="4">
        <text>D-xylulose + ATP = D-xylulose 5-phosphate + ADP + H(+)</text>
        <dbReference type="Rhea" id="RHEA:10964"/>
        <dbReference type="ChEBI" id="CHEBI:15378"/>
        <dbReference type="ChEBI" id="CHEBI:17140"/>
        <dbReference type="ChEBI" id="CHEBI:30616"/>
        <dbReference type="ChEBI" id="CHEBI:57737"/>
        <dbReference type="ChEBI" id="CHEBI:456216"/>
        <dbReference type="EC" id="2.7.1.17"/>
    </reaction>
</comment>
<dbReference type="InterPro" id="IPR018485">
    <property type="entry name" value="FGGY_C"/>
</dbReference>
<dbReference type="InterPro" id="IPR043129">
    <property type="entry name" value="ATPase_NBD"/>
</dbReference>
<dbReference type="GO" id="GO:0004856">
    <property type="term" value="F:D-xylulokinase activity"/>
    <property type="evidence" value="ECO:0007669"/>
    <property type="project" value="UniProtKB-UniRule"/>
</dbReference>
<dbReference type="Proteomes" id="UP000648187">
    <property type="component" value="Unassembled WGS sequence"/>
</dbReference>
<dbReference type="PIRSF" id="PIRSF000538">
    <property type="entry name" value="GlpK"/>
    <property type="match status" value="1"/>
</dbReference>